<organism evidence="2 3">
    <name type="scientific">Colletotrichum salicis</name>
    <dbReference type="NCBI Taxonomy" id="1209931"/>
    <lineage>
        <taxon>Eukaryota</taxon>
        <taxon>Fungi</taxon>
        <taxon>Dikarya</taxon>
        <taxon>Ascomycota</taxon>
        <taxon>Pezizomycotina</taxon>
        <taxon>Sordariomycetes</taxon>
        <taxon>Hypocreomycetidae</taxon>
        <taxon>Glomerellales</taxon>
        <taxon>Glomerellaceae</taxon>
        <taxon>Colletotrichum</taxon>
        <taxon>Colletotrichum acutatum species complex</taxon>
    </lineage>
</organism>
<name>A0A135TI20_9PEZI</name>
<keyword evidence="3" id="KW-1185">Reference proteome</keyword>
<comment type="caution">
    <text evidence="2">The sequence shown here is derived from an EMBL/GenBank/DDBJ whole genome shotgun (WGS) entry which is preliminary data.</text>
</comment>
<reference evidence="2 3" key="1">
    <citation type="submission" date="2014-02" db="EMBL/GenBank/DDBJ databases">
        <title>The genome sequence of Colletotrichum salicis CBS 607.94.</title>
        <authorList>
            <person name="Baroncelli R."/>
            <person name="Thon M.R."/>
        </authorList>
    </citation>
    <scope>NUCLEOTIDE SEQUENCE [LARGE SCALE GENOMIC DNA]</scope>
    <source>
        <strain evidence="2 3">CBS 607.94</strain>
    </source>
</reference>
<protein>
    <submittedName>
        <fullName evidence="2">Uncharacterized protein</fullName>
    </submittedName>
</protein>
<feature type="region of interest" description="Disordered" evidence="1">
    <location>
        <begin position="1"/>
        <end position="83"/>
    </location>
</feature>
<dbReference type="OrthoDB" id="4831776at2759"/>
<dbReference type="AlphaFoldDB" id="A0A135TI20"/>
<evidence type="ECO:0000313" key="3">
    <source>
        <dbReference type="Proteomes" id="UP000070121"/>
    </source>
</evidence>
<accession>A0A135TI20</accession>
<evidence type="ECO:0000256" key="1">
    <source>
        <dbReference type="SAM" id="MobiDB-lite"/>
    </source>
</evidence>
<evidence type="ECO:0000313" key="2">
    <source>
        <dbReference type="EMBL" id="KXH47810.1"/>
    </source>
</evidence>
<dbReference type="EMBL" id="JFFI01001965">
    <property type="protein sequence ID" value="KXH47810.1"/>
    <property type="molecule type" value="Genomic_DNA"/>
</dbReference>
<proteinExistence type="predicted"/>
<gene>
    <name evidence="2" type="ORF">CSAL01_03303</name>
</gene>
<sequence length="222" mass="25284">MDHHPQHPAEGEIVHGQPPLIFLRRQEGPLLYDPPRPLDSESTSDSSSEEEAAIPVARHQSPPPELAQPVQNHHEAPGPRALFFPEATSASKRRPEDALTSDAVHLPRLTYGPAPVFEWDSPVPPQRVDDILREVDYNFGPPWARRRIDERTEFPHDVALRYTPAHGEEYFREQEARFPLRRSLIGTRPSESGCNTASVSNVHGNESPRRGRRWRRRVLLGY</sequence>
<feature type="compositionally biased region" description="Polar residues" evidence="1">
    <location>
        <begin position="189"/>
        <end position="204"/>
    </location>
</feature>
<feature type="compositionally biased region" description="Basic and acidic residues" evidence="1">
    <location>
        <begin position="1"/>
        <end position="13"/>
    </location>
</feature>
<feature type="region of interest" description="Disordered" evidence="1">
    <location>
        <begin position="186"/>
        <end position="210"/>
    </location>
</feature>
<dbReference type="Proteomes" id="UP000070121">
    <property type="component" value="Unassembled WGS sequence"/>
</dbReference>